<evidence type="ECO:0000313" key="3">
    <source>
        <dbReference type="EMBL" id="GAA0577013.1"/>
    </source>
</evidence>
<comment type="caution">
    <text evidence="3">The sequence shown here is derived from an EMBL/GenBank/DDBJ whole genome shotgun (WGS) entry which is preliminary data.</text>
</comment>
<feature type="signal peptide" evidence="2">
    <location>
        <begin position="1"/>
        <end position="19"/>
    </location>
</feature>
<accession>A0ABP3Q0Z8</accession>
<name>A0ABP3Q0Z8_9PROT</name>
<reference evidence="4" key="1">
    <citation type="journal article" date="2019" name="Int. J. Syst. Evol. Microbiol.">
        <title>The Global Catalogue of Microorganisms (GCM) 10K type strain sequencing project: providing services to taxonomists for standard genome sequencing and annotation.</title>
        <authorList>
            <consortium name="The Broad Institute Genomics Platform"/>
            <consortium name="The Broad Institute Genome Sequencing Center for Infectious Disease"/>
            <person name="Wu L."/>
            <person name="Ma J."/>
        </authorList>
    </citation>
    <scope>NUCLEOTIDE SEQUENCE [LARGE SCALE GENOMIC DNA]</scope>
    <source>
        <strain evidence="4">JCM 9933</strain>
    </source>
</reference>
<keyword evidence="1" id="KW-0812">Transmembrane</keyword>
<evidence type="ECO:0000256" key="2">
    <source>
        <dbReference type="SAM" id="SignalP"/>
    </source>
</evidence>
<dbReference type="EMBL" id="BAAAFZ010000014">
    <property type="protein sequence ID" value="GAA0577013.1"/>
    <property type="molecule type" value="Genomic_DNA"/>
</dbReference>
<gene>
    <name evidence="3" type="ORF">GCM10009416_14520</name>
</gene>
<feature type="transmembrane region" description="Helical" evidence="1">
    <location>
        <begin position="62"/>
        <end position="78"/>
    </location>
</feature>
<evidence type="ECO:0000313" key="4">
    <source>
        <dbReference type="Proteomes" id="UP001501588"/>
    </source>
</evidence>
<dbReference type="Proteomes" id="UP001501588">
    <property type="component" value="Unassembled WGS sequence"/>
</dbReference>
<proteinExistence type="predicted"/>
<organism evidence="3 4">
    <name type="scientific">Craurococcus roseus</name>
    <dbReference type="NCBI Taxonomy" id="77585"/>
    <lineage>
        <taxon>Bacteria</taxon>
        <taxon>Pseudomonadati</taxon>
        <taxon>Pseudomonadota</taxon>
        <taxon>Alphaproteobacteria</taxon>
        <taxon>Acetobacterales</taxon>
        <taxon>Acetobacteraceae</taxon>
        <taxon>Craurococcus</taxon>
    </lineage>
</organism>
<sequence>MRVPHWPLLFALLVTGANALAPRQRTTNEAKEAREADEEASQQRLDYLLDIYKLYHGHINTMFNYFLIIAGLIATAYVQSMNVATQIDKAVPACISLFGAFISYIALRIHIRSRDMLDAIERGLCREEGRMFEPGRGFLTADLPRRGLLGRHKHQFRITYWAFVFAFVAMAAYAWTLRQGIDIATLFCKLVIR</sequence>
<feature type="transmembrane region" description="Helical" evidence="1">
    <location>
        <begin position="158"/>
        <end position="177"/>
    </location>
</feature>
<evidence type="ECO:0000256" key="1">
    <source>
        <dbReference type="SAM" id="Phobius"/>
    </source>
</evidence>
<keyword evidence="2" id="KW-0732">Signal</keyword>
<protein>
    <submittedName>
        <fullName evidence="3">Uncharacterized protein</fullName>
    </submittedName>
</protein>
<keyword evidence="1" id="KW-1133">Transmembrane helix</keyword>
<feature type="chain" id="PRO_5045354590" evidence="2">
    <location>
        <begin position="20"/>
        <end position="193"/>
    </location>
</feature>
<keyword evidence="4" id="KW-1185">Reference proteome</keyword>
<dbReference type="RefSeq" id="WP_343894526.1">
    <property type="nucleotide sequence ID" value="NZ_BAAAFZ010000014.1"/>
</dbReference>
<feature type="transmembrane region" description="Helical" evidence="1">
    <location>
        <begin position="90"/>
        <end position="111"/>
    </location>
</feature>
<keyword evidence="1" id="KW-0472">Membrane</keyword>